<gene>
    <name evidence="6" type="ORF">BDY21DRAFT_366853</name>
</gene>
<keyword evidence="3" id="KW-0576">Peroxisome</keyword>
<protein>
    <recommendedName>
        <fullName evidence="8">Peroxisomal biogenesis factor 11</fullName>
    </recommendedName>
</protein>
<name>A0A6A6NQ74_9PEZI</name>
<evidence type="ECO:0000313" key="7">
    <source>
        <dbReference type="Proteomes" id="UP000799766"/>
    </source>
</evidence>
<dbReference type="Proteomes" id="UP000799766">
    <property type="component" value="Unassembled WGS sequence"/>
</dbReference>
<sequence length="405" mass="42874">MSDVEVDGASVSGSDEPLSLSSSSSSASTSSDPESTKPDQPSAPPPAPPKDARARPRALFHRARLLLARLLSRLPALSSRAVTALRLRLRLLLARLDAFLVRLDRTVSTPPGIDAVLLTLNYVLVLLHSSLAPTSSLLAGASAPPSRPLPRALLRLLAPRGEEGATKAAAATTKAAAEAAKAAADLIADVRIFARLWGLLPVYAWGRATLAGHGHDAVTRRLALAQVAACAAFQALENAAYLAQHGVVSARRWTAAAAPEWTEDRAQLWLWLWSSRFWAVHVALELVRLAREWALRRAEKRRLAAAPAPVAGAGEARKAAGDGDDDDGAAAALAADAAALDEKARRESWASADKKWWADLVLNLAYAPLTVHWGLEEGLVSEAVVGLLGTVAGLVSVREKWEEAG</sequence>
<evidence type="ECO:0008006" key="8">
    <source>
        <dbReference type="Google" id="ProtNLM"/>
    </source>
</evidence>
<dbReference type="GO" id="GO:0005778">
    <property type="term" value="C:peroxisomal membrane"/>
    <property type="evidence" value="ECO:0007669"/>
    <property type="project" value="UniProtKB-SubCell"/>
</dbReference>
<dbReference type="EMBL" id="MU001696">
    <property type="protein sequence ID" value="KAF2453564.1"/>
    <property type="molecule type" value="Genomic_DNA"/>
</dbReference>
<dbReference type="PANTHER" id="PTHR12652">
    <property type="entry name" value="PEROXISOMAL BIOGENESIS FACTOR 11"/>
    <property type="match status" value="1"/>
</dbReference>
<organism evidence="6 7">
    <name type="scientific">Lineolata rhizophorae</name>
    <dbReference type="NCBI Taxonomy" id="578093"/>
    <lineage>
        <taxon>Eukaryota</taxon>
        <taxon>Fungi</taxon>
        <taxon>Dikarya</taxon>
        <taxon>Ascomycota</taxon>
        <taxon>Pezizomycotina</taxon>
        <taxon>Dothideomycetes</taxon>
        <taxon>Dothideomycetes incertae sedis</taxon>
        <taxon>Lineolatales</taxon>
        <taxon>Lineolataceae</taxon>
        <taxon>Lineolata</taxon>
    </lineage>
</organism>
<evidence type="ECO:0000256" key="4">
    <source>
        <dbReference type="ARBA" id="ARBA00046271"/>
    </source>
</evidence>
<keyword evidence="1" id="KW-0962">Peroxisome biogenesis</keyword>
<dbReference type="PANTHER" id="PTHR12652:SF25">
    <property type="entry name" value="MICROBODY (PEROXISOME) PROLIFERATION PROTEIN PEROXIN 11C (EUROFUNG)"/>
    <property type="match status" value="1"/>
</dbReference>
<proteinExistence type="predicted"/>
<reference evidence="6" key="1">
    <citation type="journal article" date="2020" name="Stud. Mycol.">
        <title>101 Dothideomycetes genomes: a test case for predicting lifestyles and emergence of pathogens.</title>
        <authorList>
            <person name="Haridas S."/>
            <person name="Albert R."/>
            <person name="Binder M."/>
            <person name="Bloem J."/>
            <person name="Labutti K."/>
            <person name="Salamov A."/>
            <person name="Andreopoulos B."/>
            <person name="Baker S."/>
            <person name="Barry K."/>
            <person name="Bills G."/>
            <person name="Bluhm B."/>
            <person name="Cannon C."/>
            <person name="Castanera R."/>
            <person name="Culley D."/>
            <person name="Daum C."/>
            <person name="Ezra D."/>
            <person name="Gonzalez J."/>
            <person name="Henrissat B."/>
            <person name="Kuo A."/>
            <person name="Liang C."/>
            <person name="Lipzen A."/>
            <person name="Lutzoni F."/>
            <person name="Magnuson J."/>
            <person name="Mondo S."/>
            <person name="Nolan M."/>
            <person name="Ohm R."/>
            <person name="Pangilinan J."/>
            <person name="Park H.-J."/>
            <person name="Ramirez L."/>
            <person name="Alfaro M."/>
            <person name="Sun H."/>
            <person name="Tritt A."/>
            <person name="Yoshinaga Y."/>
            <person name="Zwiers L.-H."/>
            <person name="Turgeon B."/>
            <person name="Goodwin S."/>
            <person name="Spatafora J."/>
            <person name="Crous P."/>
            <person name="Grigoriev I."/>
        </authorList>
    </citation>
    <scope>NUCLEOTIDE SEQUENCE</scope>
    <source>
        <strain evidence="6">ATCC 16933</strain>
    </source>
</reference>
<evidence type="ECO:0000256" key="2">
    <source>
        <dbReference type="ARBA" id="ARBA00023136"/>
    </source>
</evidence>
<comment type="subcellular location">
    <subcellularLocation>
        <location evidence="4">Peroxisome membrane</location>
    </subcellularLocation>
</comment>
<feature type="region of interest" description="Disordered" evidence="5">
    <location>
        <begin position="1"/>
        <end position="54"/>
    </location>
</feature>
<dbReference type="AlphaFoldDB" id="A0A6A6NQ74"/>
<dbReference type="InterPro" id="IPR008733">
    <property type="entry name" value="PEX11"/>
</dbReference>
<dbReference type="OrthoDB" id="10005898at2759"/>
<dbReference type="GO" id="GO:0016559">
    <property type="term" value="P:peroxisome fission"/>
    <property type="evidence" value="ECO:0007669"/>
    <property type="project" value="InterPro"/>
</dbReference>
<evidence type="ECO:0000256" key="5">
    <source>
        <dbReference type="SAM" id="MobiDB-lite"/>
    </source>
</evidence>
<feature type="compositionally biased region" description="Low complexity" evidence="5">
    <location>
        <begin position="10"/>
        <end position="33"/>
    </location>
</feature>
<keyword evidence="7" id="KW-1185">Reference proteome</keyword>
<accession>A0A6A6NQ74</accession>
<keyword evidence="2" id="KW-0472">Membrane</keyword>
<evidence type="ECO:0000256" key="1">
    <source>
        <dbReference type="ARBA" id="ARBA00022593"/>
    </source>
</evidence>
<dbReference type="Pfam" id="PF05648">
    <property type="entry name" value="PEX11"/>
    <property type="match status" value="1"/>
</dbReference>
<evidence type="ECO:0000313" key="6">
    <source>
        <dbReference type="EMBL" id="KAF2453564.1"/>
    </source>
</evidence>
<evidence type="ECO:0000256" key="3">
    <source>
        <dbReference type="ARBA" id="ARBA00023140"/>
    </source>
</evidence>